<dbReference type="Gene3D" id="3.20.20.80">
    <property type="entry name" value="Glycosidases"/>
    <property type="match status" value="1"/>
</dbReference>
<dbReference type="GO" id="GO:0004553">
    <property type="term" value="F:hydrolase activity, hydrolyzing O-glycosyl compounds"/>
    <property type="evidence" value="ECO:0007669"/>
    <property type="project" value="InterPro"/>
</dbReference>
<dbReference type="RefSeq" id="WP_126625534.1">
    <property type="nucleotide sequence ID" value="NZ_BIFT01000001.1"/>
</dbReference>
<comment type="caution">
    <text evidence="1">The sequence shown here is derived from an EMBL/GenBank/DDBJ whole genome shotgun (WGS) entry which is preliminary data.</text>
</comment>
<organism evidence="1 2">
    <name type="scientific">Dictyobacter alpinus</name>
    <dbReference type="NCBI Taxonomy" id="2014873"/>
    <lineage>
        <taxon>Bacteria</taxon>
        <taxon>Bacillati</taxon>
        <taxon>Chloroflexota</taxon>
        <taxon>Ktedonobacteria</taxon>
        <taxon>Ktedonobacterales</taxon>
        <taxon>Dictyobacteraceae</taxon>
        <taxon>Dictyobacter</taxon>
    </lineage>
</organism>
<evidence type="ECO:0000313" key="2">
    <source>
        <dbReference type="Proteomes" id="UP000287171"/>
    </source>
</evidence>
<dbReference type="Proteomes" id="UP000287171">
    <property type="component" value="Unassembled WGS sequence"/>
</dbReference>
<gene>
    <name evidence="1" type="ORF">KDA_03540</name>
</gene>
<evidence type="ECO:0000313" key="1">
    <source>
        <dbReference type="EMBL" id="GCE24870.1"/>
    </source>
</evidence>
<dbReference type="EMBL" id="BIFT01000001">
    <property type="protein sequence ID" value="GCE24870.1"/>
    <property type="molecule type" value="Genomic_DNA"/>
</dbReference>
<dbReference type="SUPFAM" id="SSF51445">
    <property type="entry name" value="(Trans)glycosidases"/>
    <property type="match status" value="1"/>
</dbReference>
<dbReference type="PANTHER" id="PTHR31451">
    <property type="match status" value="1"/>
</dbReference>
<name>A0A402B0J9_9CHLR</name>
<proteinExistence type="predicted"/>
<dbReference type="AlphaFoldDB" id="A0A402B0J9"/>
<accession>A0A402B0J9</accession>
<dbReference type="InterPro" id="IPR017853">
    <property type="entry name" value="GH"/>
</dbReference>
<keyword evidence="2" id="KW-1185">Reference proteome</keyword>
<dbReference type="OrthoDB" id="9801493at2"/>
<evidence type="ECO:0008006" key="3">
    <source>
        <dbReference type="Google" id="ProtNLM"/>
    </source>
</evidence>
<protein>
    <recommendedName>
        <fullName evidence="3">Glycoside hydrolase family 42 N-terminal domain-containing protein</fullName>
    </recommendedName>
</protein>
<dbReference type="InterPro" id="IPR045053">
    <property type="entry name" value="MAN-like"/>
</dbReference>
<sequence length="403" mass="46123">MFTLGVNYWPRKKAMYWWKDFERAEVEQEFAEIAALKLQVARIFLFWEDFQPAPDRISDKALTDLGTVLDVAQEVGIQVMPTFFTGHMSGANWWPEWTLLDTEGEVGHPPRLTNGEYTARMGRDPYTDPLLLDAELRLVAAVCGRYGSHPAIYSWNFSNEPDLFAIPKHINDSANWNRLLSAEVRKYSTRPVSAGMHLPLLTSNNGFQPQLLAPYDDFLSMHAYSIYYSLTEKDEPLNSDVVPLANLITEALGGKQVLFEEFGYASSPDGDVSEFIQIERAGKLKTQYLASDEAGGRYYREVLEKLARCGSIGAFGWMFSDYDPSLWEKPPFKLNVHERFFGLTRYDGTVKPSGEAMRDFAQLVAEGKLPQRTIEPLQLTPEEWYRDPQGNFDRLFQQWRGHI</sequence>
<reference evidence="2" key="1">
    <citation type="submission" date="2018-12" db="EMBL/GenBank/DDBJ databases">
        <title>Tengunoibacter tsumagoiensis gen. nov., sp. nov., Dictyobacter kobayashii sp. nov., D. alpinus sp. nov., and D. joshuensis sp. nov. and description of Dictyobacteraceae fam. nov. within the order Ktedonobacterales isolated from Tengu-no-mugimeshi.</title>
        <authorList>
            <person name="Wang C.M."/>
            <person name="Zheng Y."/>
            <person name="Sakai Y."/>
            <person name="Toyoda A."/>
            <person name="Minakuchi Y."/>
            <person name="Abe K."/>
            <person name="Yokota A."/>
            <person name="Yabe S."/>
        </authorList>
    </citation>
    <scope>NUCLEOTIDE SEQUENCE [LARGE SCALE GENOMIC DNA]</scope>
    <source>
        <strain evidence="2">Uno16</strain>
    </source>
</reference>